<accession>A0A0K6HTS0</accession>
<keyword evidence="2" id="KW-0012">Acyltransferase</keyword>
<dbReference type="Gene3D" id="3.40.718.10">
    <property type="entry name" value="Isopropylmalate Dehydrogenase"/>
    <property type="match status" value="1"/>
</dbReference>
<dbReference type="Pfam" id="PF01575">
    <property type="entry name" value="MaoC_dehydratas"/>
    <property type="match status" value="1"/>
</dbReference>
<sequence>MASNRTYDQITIGETATVSRTCTANDLYIFAHASGNTNPLHLPKAEGSQRTGEPPFAPSMWIGALVSAVLGNILPGPGTIYRSQTFSFHGRVLLGDTLNVSVQVLAKEADRIVRLATRVTRADGSPVADGIAIVTAPDEQITFDTADLPSLLLERHRHFDRFISCARRLPPLVTAVIAPEDANSLGGALLAANEGLIRPILIGDRAKIEKTAQSLKAPLEAFEIEHVPDEADAAARGVAMVHEGRASAVMKGHLHTDLLLKHVVKRDGGLRTRRRISHVFVMDVPGHPTPVLISDAAINIAPDLETKVDIIQNAINVGHAIGLAEPKVGVLSAIETVNPSIASSLDAAVLSKMAERGQITGGLVDGPLAMDNAIDLQAARTKGINSLVAGRAEVLIVPNLEAGNMLAKELTFLAHAETAGLVAGAKVPVILTSRADDDRARLASCALALLYQHWLTTGASIVTGDMDPAE</sequence>
<evidence type="ECO:0000256" key="1">
    <source>
        <dbReference type="ARBA" id="ARBA00022679"/>
    </source>
</evidence>
<dbReference type="AlphaFoldDB" id="A0A0K6HTS0"/>
<proteinExistence type="predicted"/>
<feature type="domain" description="Phosphate acetyl/butaryl transferase" evidence="3">
    <location>
        <begin position="232"/>
        <end position="448"/>
    </location>
</feature>
<evidence type="ECO:0000313" key="6">
    <source>
        <dbReference type="Proteomes" id="UP000183900"/>
    </source>
</evidence>
<dbReference type="NCBIfam" id="NF006045">
    <property type="entry name" value="PRK08190.1"/>
    <property type="match status" value="1"/>
</dbReference>
<evidence type="ECO:0000256" key="2">
    <source>
        <dbReference type="ARBA" id="ARBA00023315"/>
    </source>
</evidence>
<keyword evidence="1" id="KW-0808">Transferase</keyword>
<dbReference type="InterPro" id="IPR050500">
    <property type="entry name" value="Phos_Acetyltrans/Butyryltrans"/>
</dbReference>
<dbReference type="InterPro" id="IPR002505">
    <property type="entry name" value="PTA_PTB"/>
</dbReference>
<keyword evidence="6" id="KW-1185">Reference proteome</keyword>
<dbReference type="Proteomes" id="UP000183900">
    <property type="component" value="Unassembled WGS sequence"/>
</dbReference>
<gene>
    <name evidence="5" type="ORF">Ga0061067_10361</name>
</gene>
<dbReference type="OrthoDB" id="9800237at2"/>
<dbReference type="NCBIfam" id="NF008852">
    <property type="entry name" value="PRK11890.1"/>
    <property type="match status" value="1"/>
</dbReference>
<evidence type="ECO:0000313" key="5">
    <source>
        <dbReference type="EMBL" id="CUA94158.1"/>
    </source>
</evidence>
<evidence type="ECO:0000259" key="4">
    <source>
        <dbReference type="Pfam" id="PF01575"/>
    </source>
</evidence>
<reference evidence="6" key="1">
    <citation type="submission" date="2015-08" db="EMBL/GenBank/DDBJ databases">
        <authorList>
            <person name="Varghese N."/>
        </authorList>
    </citation>
    <scope>NUCLEOTIDE SEQUENCE [LARGE SCALE GENOMIC DNA]</scope>
    <source>
        <strain evidence="6">DSM 23407</strain>
    </source>
</reference>
<dbReference type="SUPFAM" id="SSF53659">
    <property type="entry name" value="Isocitrate/Isopropylmalate dehydrogenase-like"/>
    <property type="match status" value="1"/>
</dbReference>
<dbReference type="Gene3D" id="3.10.129.10">
    <property type="entry name" value="Hotdog Thioesterase"/>
    <property type="match status" value="1"/>
</dbReference>
<dbReference type="RefSeq" id="WP_055455262.1">
    <property type="nucleotide sequence ID" value="NZ_CYHE01000003.1"/>
</dbReference>
<dbReference type="GO" id="GO:0016746">
    <property type="term" value="F:acyltransferase activity"/>
    <property type="evidence" value="ECO:0007669"/>
    <property type="project" value="UniProtKB-KW"/>
</dbReference>
<dbReference type="CDD" id="cd03449">
    <property type="entry name" value="R_hydratase"/>
    <property type="match status" value="1"/>
</dbReference>
<dbReference type="InterPro" id="IPR029069">
    <property type="entry name" value="HotDog_dom_sf"/>
</dbReference>
<evidence type="ECO:0000259" key="3">
    <source>
        <dbReference type="Pfam" id="PF01515"/>
    </source>
</evidence>
<protein>
    <submittedName>
        <fullName evidence="5">Phosphotransacetylase</fullName>
    </submittedName>
</protein>
<feature type="domain" description="MaoC-like" evidence="4">
    <location>
        <begin position="18"/>
        <end position="110"/>
    </location>
</feature>
<dbReference type="EMBL" id="CYHE01000003">
    <property type="protein sequence ID" value="CUA94158.1"/>
    <property type="molecule type" value="Genomic_DNA"/>
</dbReference>
<dbReference type="InterPro" id="IPR002539">
    <property type="entry name" value="MaoC-like_dom"/>
</dbReference>
<dbReference type="Pfam" id="PF01515">
    <property type="entry name" value="PTA_PTB"/>
    <property type="match status" value="1"/>
</dbReference>
<dbReference type="PANTHER" id="PTHR43356:SF2">
    <property type="entry name" value="PHOSPHATE ACETYLTRANSFERASE"/>
    <property type="match status" value="1"/>
</dbReference>
<name>A0A0K6HTS0_9HYPH</name>
<dbReference type="PANTHER" id="PTHR43356">
    <property type="entry name" value="PHOSPHATE ACETYLTRANSFERASE"/>
    <property type="match status" value="1"/>
</dbReference>
<organism evidence="5 6">
    <name type="scientific">Pannonibacter indicus</name>
    <dbReference type="NCBI Taxonomy" id="466044"/>
    <lineage>
        <taxon>Bacteria</taxon>
        <taxon>Pseudomonadati</taxon>
        <taxon>Pseudomonadota</taxon>
        <taxon>Alphaproteobacteria</taxon>
        <taxon>Hyphomicrobiales</taxon>
        <taxon>Stappiaceae</taxon>
        <taxon>Pannonibacter</taxon>
    </lineage>
</organism>
<dbReference type="SUPFAM" id="SSF54637">
    <property type="entry name" value="Thioesterase/thiol ester dehydrase-isomerase"/>
    <property type="match status" value="1"/>
</dbReference>